<keyword evidence="2" id="KW-1185">Reference proteome</keyword>
<proteinExistence type="predicted"/>
<dbReference type="Proteomes" id="UP001057402">
    <property type="component" value="Chromosome 8"/>
</dbReference>
<dbReference type="EMBL" id="CM042887">
    <property type="protein sequence ID" value="KAI4330675.1"/>
    <property type="molecule type" value="Genomic_DNA"/>
</dbReference>
<protein>
    <submittedName>
        <fullName evidence="1">Uncharacterized protein</fullName>
    </submittedName>
</protein>
<gene>
    <name evidence="1" type="ORF">MLD38_028937</name>
</gene>
<organism evidence="1 2">
    <name type="scientific">Melastoma candidum</name>
    <dbReference type="NCBI Taxonomy" id="119954"/>
    <lineage>
        <taxon>Eukaryota</taxon>
        <taxon>Viridiplantae</taxon>
        <taxon>Streptophyta</taxon>
        <taxon>Embryophyta</taxon>
        <taxon>Tracheophyta</taxon>
        <taxon>Spermatophyta</taxon>
        <taxon>Magnoliopsida</taxon>
        <taxon>eudicotyledons</taxon>
        <taxon>Gunneridae</taxon>
        <taxon>Pentapetalae</taxon>
        <taxon>rosids</taxon>
        <taxon>malvids</taxon>
        <taxon>Myrtales</taxon>
        <taxon>Melastomataceae</taxon>
        <taxon>Melastomatoideae</taxon>
        <taxon>Melastomateae</taxon>
        <taxon>Melastoma</taxon>
    </lineage>
</organism>
<evidence type="ECO:0000313" key="2">
    <source>
        <dbReference type="Proteomes" id="UP001057402"/>
    </source>
</evidence>
<evidence type="ECO:0000313" key="1">
    <source>
        <dbReference type="EMBL" id="KAI4330675.1"/>
    </source>
</evidence>
<sequence>MLSAMINIDCAPNHNLVRVPEIIMFSHLLLFCAIWGCISCVRDSGDEKLHEQLLPKKEPEKHHASELGHAGFFARWILAWINPLLRLGCSKTLELEDIPSLCF</sequence>
<accession>A0ACB9N3D0</accession>
<comment type="caution">
    <text evidence="1">The sequence shown here is derived from an EMBL/GenBank/DDBJ whole genome shotgun (WGS) entry which is preliminary data.</text>
</comment>
<name>A0ACB9N3D0_9MYRT</name>
<reference evidence="2" key="1">
    <citation type="journal article" date="2023" name="Front. Plant Sci.">
        <title>Chromosomal-level genome assembly of Melastoma candidum provides insights into trichome evolution.</title>
        <authorList>
            <person name="Zhong Y."/>
            <person name="Wu W."/>
            <person name="Sun C."/>
            <person name="Zou P."/>
            <person name="Liu Y."/>
            <person name="Dai S."/>
            <person name="Zhou R."/>
        </authorList>
    </citation>
    <scope>NUCLEOTIDE SEQUENCE [LARGE SCALE GENOMIC DNA]</scope>
</reference>